<accession>A0ABR3NVT9</accession>
<sequence>MLFQRVLARAFSFARVHVYVCERERERQNTHWRCLESLCAVPVSVSVYLLLTLLFGFSAHPADTLGERRASAALEQKRSVG</sequence>
<gene>
    <name evidence="2" type="ORF">QQF64_015728</name>
</gene>
<keyword evidence="1" id="KW-1133">Transmembrane helix</keyword>
<dbReference type="EMBL" id="JAYMGO010000002">
    <property type="protein sequence ID" value="KAL1281128.1"/>
    <property type="molecule type" value="Genomic_DNA"/>
</dbReference>
<evidence type="ECO:0000256" key="1">
    <source>
        <dbReference type="SAM" id="Phobius"/>
    </source>
</evidence>
<dbReference type="Proteomes" id="UP001558613">
    <property type="component" value="Unassembled WGS sequence"/>
</dbReference>
<evidence type="ECO:0000313" key="3">
    <source>
        <dbReference type="Proteomes" id="UP001558613"/>
    </source>
</evidence>
<protein>
    <recommendedName>
        <fullName evidence="4">Transmembrane protein</fullName>
    </recommendedName>
</protein>
<feature type="transmembrane region" description="Helical" evidence="1">
    <location>
        <begin position="35"/>
        <end position="57"/>
    </location>
</feature>
<reference evidence="2 3" key="1">
    <citation type="submission" date="2023-09" db="EMBL/GenBank/DDBJ databases">
        <authorList>
            <person name="Wang M."/>
        </authorList>
    </citation>
    <scope>NUCLEOTIDE SEQUENCE [LARGE SCALE GENOMIC DNA]</scope>
    <source>
        <strain evidence="2">GT-2023</strain>
        <tissue evidence="2">Liver</tissue>
    </source>
</reference>
<organism evidence="2 3">
    <name type="scientific">Cirrhinus molitorella</name>
    <name type="common">mud carp</name>
    <dbReference type="NCBI Taxonomy" id="172907"/>
    <lineage>
        <taxon>Eukaryota</taxon>
        <taxon>Metazoa</taxon>
        <taxon>Chordata</taxon>
        <taxon>Craniata</taxon>
        <taxon>Vertebrata</taxon>
        <taxon>Euteleostomi</taxon>
        <taxon>Actinopterygii</taxon>
        <taxon>Neopterygii</taxon>
        <taxon>Teleostei</taxon>
        <taxon>Ostariophysi</taxon>
        <taxon>Cypriniformes</taxon>
        <taxon>Cyprinidae</taxon>
        <taxon>Labeoninae</taxon>
        <taxon>Labeonini</taxon>
        <taxon>Cirrhinus</taxon>
    </lineage>
</organism>
<keyword evidence="1" id="KW-0812">Transmembrane</keyword>
<comment type="caution">
    <text evidence="2">The sequence shown here is derived from an EMBL/GenBank/DDBJ whole genome shotgun (WGS) entry which is preliminary data.</text>
</comment>
<keyword evidence="3" id="KW-1185">Reference proteome</keyword>
<evidence type="ECO:0008006" key="4">
    <source>
        <dbReference type="Google" id="ProtNLM"/>
    </source>
</evidence>
<evidence type="ECO:0000313" key="2">
    <source>
        <dbReference type="EMBL" id="KAL1281128.1"/>
    </source>
</evidence>
<name>A0ABR3NVT9_9TELE</name>
<proteinExistence type="predicted"/>
<keyword evidence="1" id="KW-0472">Membrane</keyword>